<sequence length="112" mass="11589">MTPPRPTALAVCRQEDAGGGRTGGRVGRRGSRGMTDGAQWLASRQQPPGKSGSAVHLRPHFRKVESKTQLADAAGPSTGVAAGRAAYLRAGAAGSKRTAPQQSRAPQPTTFQ</sequence>
<evidence type="ECO:0000313" key="2">
    <source>
        <dbReference type="EMBL" id="PFH37340.1"/>
    </source>
</evidence>
<name>A0A2A9MNP2_BESBE</name>
<accession>A0A2A9MNP2</accession>
<dbReference type="RefSeq" id="XP_029221349.1">
    <property type="nucleotide sequence ID" value="XM_029362384.1"/>
</dbReference>
<dbReference type="KEGG" id="bbes:BESB_037980"/>
<protein>
    <submittedName>
        <fullName evidence="2">Uncharacterized protein</fullName>
    </submittedName>
</protein>
<evidence type="ECO:0000256" key="1">
    <source>
        <dbReference type="SAM" id="MobiDB-lite"/>
    </source>
</evidence>
<feature type="region of interest" description="Disordered" evidence="1">
    <location>
        <begin position="14"/>
        <end position="34"/>
    </location>
</feature>
<organism evidence="2 3">
    <name type="scientific">Besnoitia besnoiti</name>
    <name type="common">Apicomplexan protozoan</name>
    <dbReference type="NCBI Taxonomy" id="94643"/>
    <lineage>
        <taxon>Eukaryota</taxon>
        <taxon>Sar</taxon>
        <taxon>Alveolata</taxon>
        <taxon>Apicomplexa</taxon>
        <taxon>Conoidasida</taxon>
        <taxon>Coccidia</taxon>
        <taxon>Eucoccidiorida</taxon>
        <taxon>Eimeriorina</taxon>
        <taxon>Sarcocystidae</taxon>
        <taxon>Besnoitia</taxon>
    </lineage>
</organism>
<feature type="region of interest" description="Disordered" evidence="1">
    <location>
        <begin position="91"/>
        <end position="112"/>
    </location>
</feature>
<dbReference type="VEuPathDB" id="ToxoDB:BESB_037980"/>
<dbReference type="AlphaFoldDB" id="A0A2A9MNP2"/>
<feature type="compositionally biased region" description="Polar residues" evidence="1">
    <location>
        <begin position="98"/>
        <end position="112"/>
    </location>
</feature>
<keyword evidence="3" id="KW-1185">Reference proteome</keyword>
<dbReference type="GeneID" id="40308779"/>
<comment type="caution">
    <text evidence="2">The sequence shown here is derived from an EMBL/GenBank/DDBJ whole genome shotgun (WGS) entry which is preliminary data.</text>
</comment>
<dbReference type="EMBL" id="NWUJ01000002">
    <property type="protein sequence ID" value="PFH37340.1"/>
    <property type="molecule type" value="Genomic_DNA"/>
</dbReference>
<reference evidence="2 3" key="1">
    <citation type="submission" date="2017-09" db="EMBL/GenBank/DDBJ databases">
        <title>Genome sequencing of Besnoitia besnoiti strain Bb-Ger1.</title>
        <authorList>
            <person name="Schares G."/>
            <person name="Venepally P."/>
            <person name="Lorenzi H.A."/>
        </authorList>
    </citation>
    <scope>NUCLEOTIDE SEQUENCE [LARGE SCALE GENOMIC DNA]</scope>
    <source>
        <strain evidence="2 3">Bb-Ger1</strain>
    </source>
</reference>
<gene>
    <name evidence="2" type="ORF">BESB_037980</name>
</gene>
<proteinExistence type="predicted"/>
<evidence type="ECO:0000313" key="3">
    <source>
        <dbReference type="Proteomes" id="UP000224006"/>
    </source>
</evidence>
<dbReference type="Proteomes" id="UP000224006">
    <property type="component" value="Chromosome II"/>
</dbReference>